<evidence type="ECO:0000313" key="3">
    <source>
        <dbReference type="Proteomes" id="UP000091857"/>
    </source>
</evidence>
<dbReference type="Gramene" id="Manes.15G106000.1.v8.1">
    <property type="protein sequence ID" value="Manes.15G106000.1.v8.1.CDS.1"/>
    <property type="gene ID" value="Manes.15G106000.v8.1"/>
</dbReference>
<protein>
    <submittedName>
        <fullName evidence="2">Uncharacterized protein</fullName>
    </submittedName>
</protein>
<proteinExistence type="predicted"/>
<evidence type="ECO:0000313" key="2">
    <source>
        <dbReference type="EMBL" id="OAY28936.1"/>
    </source>
</evidence>
<accession>A0A2C9UEL6</accession>
<feature type="compositionally biased region" description="Polar residues" evidence="1">
    <location>
        <begin position="1"/>
        <end position="11"/>
    </location>
</feature>
<feature type="region of interest" description="Disordered" evidence="1">
    <location>
        <begin position="1"/>
        <end position="26"/>
    </location>
</feature>
<dbReference type="Pfam" id="PF05553">
    <property type="entry name" value="DUF761"/>
    <property type="match status" value="1"/>
</dbReference>
<dbReference type="InterPro" id="IPR008480">
    <property type="entry name" value="DUF761_pln"/>
</dbReference>
<keyword evidence="3" id="KW-1185">Reference proteome</keyword>
<dbReference type="AlphaFoldDB" id="A0A2C9UEL6"/>
<organism evidence="2 3">
    <name type="scientific">Manihot esculenta</name>
    <name type="common">Cassava</name>
    <name type="synonym">Jatropha manihot</name>
    <dbReference type="NCBI Taxonomy" id="3983"/>
    <lineage>
        <taxon>Eukaryota</taxon>
        <taxon>Viridiplantae</taxon>
        <taxon>Streptophyta</taxon>
        <taxon>Embryophyta</taxon>
        <taxon>Tracheophyta</taxon>
        <taxon>Spermatophyta</taxon>
        <taxon>Magnoliopsida</taxon>
        <taxon>eudicotyledons</taxon>
        <taxon>Gunneridae</taxon>
        <taxon>Pentapetalae</taxon>
        <taxon>rosids</taxon>
        <taxon>fabids</taxon>
        <taxon>Malpighiales</taxon>
        <taxon>Euphorbiaceae</taxon>
        <taxon>Crotonoideae</taxon>
        <taxon>Manihoteae</taxon>
        <taxon>Manihot</taxon>
    </lineage>
</organism>
<reference evidence="3" key="1">
    <citation type="journal article" date="2016" name="Nat. Biotechnol.">
        <title>Sequencing wild and cultivated cassava and related species reveals extensive interspecific hybridization and genetic diversity.</title>
        <authorList>
            <person name="Bredeson J.V."/>
            <person name="Lyons J.B."/>
            <person name="Prochnik S.E."/>
            <person name="Wu G.A."/>
            <person name="Ha C.M."/>
            <person name="Edsinger-Gonzales E."/>
            <person name="Grimwood J."/>
            <person name="Schmutz J."/>
            <person name="Rabbi I.Y."/>
            <person name="Egesi C."/>
            <person name="Nauluvula P."/>
            <person name="Lebot V."/>
            <person name="Ndunguru J."/>
            <person name="Mkamilo G."/>
            <person name="Bart R.S."/>
            <person name="Setter T.L."/>
            <person name="Gleadow R.M."/>
            <person name="Kulakow P."/>
            <person name="Ferguson M.E."/>
            <person name="Rounsley S."/>
            <person name="Rokhsar D.S."/>
        </authorList>
    </citation>
    <scope>NUCLEOTIDE SEQUENCE [LARGE SCALE GENOMIC DNA]</scope>
    <source>
        <strain evidence="3">cv. AM560-2</strain>
    </source>
</reference>
<dbReference type="Proteomes" id="UP000091857">
    <property type="component" value="Chromosome 15"/>
</dbReference>
<name>A0A2C9UEL6_MANES</name>
<dbReference type="EMBL" id="CM004401">
    <property type="protein sequence ID" value="OAY28936.1"/>
    <property type="molecule type" value="Genomic_DNA"/>
</dbReference>
<sequence length="75" mass="9066">MENPTEFSMHNNGLKVEDKDQRDGKRKTVMRRRMMMEEGDINQMADAFINNFRNQLKLEREESFKRFQQIISRGI</sequence>
<gene>
    <name evidence="2" type="ORF">MANES_15G106000v8</name>
</gene>
<comment type="caution">
    <text evidence="2">The sequence shown here is derived from an EMBL/GenBank/DDBJ whole genome shotgun (WGS) entry which is preliminary data.</text>
</comment>
<evidence type="ECO:0000256" key="1">
    <source>
        <dbReference type="SAM" id="MobiDB-lite"/>
    </source>
</evidence>
<dbReference type="OMA" id="DAWEDIN"/>